<dbReference type="Proteomes" id="UP000030060">
    <property type="component" value="Unassembled WGS sequence"/>
</dbReference>
<protein>
    <recommendedName>
        <fullName evidence="1">Polymerase nucleotidyl transferase domain-containing protein</fullName>
    </recommendedName>
</protein>
<dbReference type="InterPro" id="IPR043519">
    <property type="entry name" value="NT_sf"/>
</dbReference>
<comment type="caution">
    <text evidence="2">The sequence shown here is derived from an EMBL/GenBank/DDBJ whole genome shotgun (WGS) entry which is preliminary data.</text>
</comment>
<dbReference type="CDD" id="cd05403">
    <property type="entry name" value="NT_KNTase_like"/>
    <property type="match status" value="1"/>
</dbReference>
<dbReference type="InterPro" id="IPR002934">
    <property type="entry name" value="Polymerase_NTP_transf_dom"/>
</dbReference>
<dbReference type="GO" id="GO:0016779">
    <property type="term" value="F:nucleotidyltransferase activity"/>
    <property type="evidence" value="ECO:0007669"/>
    <property type="project" value="InterPro"/>
</dbReference>
<evidence type="ECO:0000313" key="3">
    <source>
        <dbReference type="Proteomes" id="UP000030060"/>
    </source>
</evidence>
<organism evidence="2 3">
    <name type="scientific">Pseudomonas fluorescens LMG 5329</name>
    <dbReference type="NCBI Taxonomy" id="1324332"/>
    <lineage>
        <taxon>Bacteria</taxon>
        <taxon>Pseudomonadati</taxon>
        <taxon>Pseudomonadota</taxon>
        <taxon>Gammaproteobacteria</taxon>
        <taxon>Pseudomonadales</taxon>
        <taxon>Pseudomonadaceae</taxon>
        <taxon>Pseudomonas</taxon>
    </lineage>
</organism>
<dbReference type="Pfam" id="PF01909">
    <property type="entry name" value="NTP_transf_2"/>
    <property type="match status" value="1"/>
</dbReference>
<dbReference type="EMBL" id="ASGY01000186">
    <property type="protein sequence ID" value="KGE65491.1"/>
    <property type="molecule type" value="Genomic_DNA"/>
</dbReference>
<reference evidence="2 3" key="1">
    <citation type="journal article" date="2013" name="Genome Announc.">
        <title>Draft Genome Sequence of Pseudomonas fluorescens LMG 5329, a White Line-Inducing Principle-Producing Bioindicator for the Mushroom Pathogen Pseudomonas tolaasii.</title>
        <authorList>
            <person name="Ghequire M.G."/>
            <person name="Rokni-Zadeh H."/>
            <person name="Zarrineh P."/>
            <person name="De Mot R."/>
        </authorList>
    </citation>
    <scope>NUCLEOTIDE SEQUENCE [LARGE SCALE GENOMIC DNA]</scope>
    <source>
        <strain evidence="2 3">LMG 5329</strain>
    </source>
</reference>
<proteinExistence type="predicted"/>
<accession>A0A0A1YX88</accession>
<name>A0A0A1YX88_PSEFL</name>
<dbReference type="Gene3D" id="3.30.460.10">
    <property type="entry name" value="Beta Polymerase, domain 2"/>
    <property type="match status" value="1"/>
</dbReference>
<feature type="domain" description="Polymerase nucleotidyl transferase" evidence="1">
    <location>
        <begin position="44"/>
        <end position="99"/>
    </location>
</feature>
<gene>
    <name evidence="2" type="ORF">K814_0123665</name>
</gene>
<evidence type="ECO:0000259" key="1">
    <source>
        <dbReference type="Pfam" id="PF01909"/>
    </source>
</evidence>
<dbReference type="OrthoDB" id="3422944at2"/>
<sequence>MNSSQPTGVDAQGCVLAVTDLPLQPEFQPLLSDVCATLSPAQWGLDGIYVYGSVARAEAISGESDLDLTLVFREPPQPELLEQLELTRLSLEQRHPEVTKIDFDIGHCAQVLSPENKDRWGFWLKHHCRGVWGNDLSACFDAFRPSREIAWALNGDFEAVLKGYLLRIDQARTDEARLRLQREASRKLVRSTQLFCPVQALIWPQSLEDHVKLFLQHYPAMVAQLAFFLFEARNPSAEGEKFSARLQAFLDWMVSQQK</sequence>
<evidence type="ECO:0000313" key="2">
    <source>
        <dbReference type="EMBL" id="KGE65491.1"/>
    </source>
</evidence>
<dbReference type="SUPFAM" id="SSF81301">
    <property type="entry name" value="Nucleotidyltransferase"/>
    <property type="match status" value="1"/>
</dbReference>
<dbReference type="RefSeq" id="WP_038849610.1">
    <property type="nucleotide sequence ID" value="NZ_ASGY01000186.1"/>
</dbReference>
<dbReference type="AlphaFoldDB" id="A0A0A1YX88"/>